<dbReference type="Proteomes" id="UP001165489">
    <property type="component" value="Unassembled WGS sequence"/>
</dbReference>
<protein>
    <recommendedName>
        <fullName evidence="3">Transcriptional regulator TetR C-terminal Firmicutes type domain-containing protein</fullName>
    </recommendedName>
</protein>
<dbReference type="EMBL" id="JAKZGP010000015">
    <property type="protein sequence ID" value="MCH7409329.1"/>
    <property type="molecule type" value="Genomic_DNA"/>
</dbReference>
<sequence>MRNFSVFDELYQEGLNESLFKDLAPRHLFFTFSTVNGWMLWARDENIQVDEPKIELLLTMLWDAVKP</sequence>
<dbReference type="Gene3D" id="1.10.357.10">
    <property type="entry name" value="Tetracycline Repressor, domain 2"/>
    <property type="match status" value="1"/>
</dbReference>
<organism evidence="1 2">
    <name type="scientific">Belliella filtrata</name>
    <dbReference type="NCBI Taxonomy" id="2923435"/>
    <lineage>
        <taxon>Bacteria</taxon>
        <taxon>Pseudomonadati</taxon>
        <taxon>Bacteroidota</taxon>
        <taxon>Cytophagia</taxon>
        <taxon>Cytophagales</taxon>
        <taxon>Cyclobacteriaceae</taxon>
        <taxon>Belliella</taxon>
    </lineage>
</organism>
<accession>A0ABS9UZD3</accession>
<dbReference type="RefSeq" id="WP_241347678.1">
    <property type="nucleotide sequence ID" value="NZ_JAKZGP010000015.1"/>
</dbReference>
<reference evidence="1" key="1">
    <citation type="submission" date="2022-03" db="EMBL/GenBank/DDBJ databases">
        <title>De novo assembled genomes of Belliella spp. (Cyclobacteriaceae) strains.</title>
        <authorList>
            <person name="Szabo A."/>
            <person name="Korponai K."/>
            <person name="Felfoldi T."/>
        </authorList>
    </citation>
    <scope>NUCLEOTIDE SEQUENCE</scope>
    <source>
        <strain evidence="1">DSM 111904</strain>
    </source>
</reference>
<gene>
    <name evidence="1" type="ORF">MM239_07990</name>
</gene>
<evidence type="ECO:0000313" key="2">
    <source>
        <dbReference type="Proteomes" id="UP001165489"/>
    </source>
</evidence>
<evidence type="ECO:0008006" key="3">
    <source>
        <dbReference type="Google" id="ProtNLM"/>
    </source>
</evidence>
<evidence type="ECO:0000313" key="1">
    <source>
        <dbReference type="EMBL" id="MCH7409329.1"/>
    </source>
</evidence>
<proteinExistence type="predicted"/>
<name>A0ABS9UZD3_9BACT</name>
<keyword evidence="2" id="KW-1185">Reference proteome</keyword>
<comment type="caution">
    <text evidence="1">The sequence shown here is derived from an EMBL/GenBank/DDBJ whole genome shotgun (WGS) entry which is preliminary data.</text>
</comment>